<keyword evidence="9" id="KW-1185">Reference proteome</keyword>
<proteinExistence type="inferred from homology"/>
<dbReference type="CDD" id="cd09129">
    <property type="entry name" value="PLDc_unchar2_1"/>
    <property type="match status" value="1"/>
</dbReference>
<keyword evidence="5" id="KW-0442">Lipid degradation</keyword>
<dbReference type="AlphaFoldDB" id="A0A1M4TR79"/>
<dbReference type="CDD" id="cd09130">
    <property type="entry name" value="PLDc_unchar2_2"/>
    <property type="match status" value="1"/>
</dbReference>
<dbReference type="PANTHER" id="PTHR43856">
    <property type="entry name" value="CARDIOLIPIN HYDROLASE"/>
    <property type="match status" value="1"/>
</dbReference>
<dbReference type="EMBL" id="FQTY01000002">
    <property type="protein sequence ID" value="SHE47019.1"/>
    <property type="molecule type" value="Genomic_DNA"/>
</dbReference>
<dbReference type="GeneID" id="90996345"/>
<dbReference type="Gene3D" id="3.30.870.10">
    <property type="entry name" value="Endonuclease Chain A"/>
    <property type="match status" value="2"/>
</dbReference>
<sequence>MKKEFKYKKLILGLIPIFILNGFITPIPKETSFEGIDRNAQNIEFLYDLTYKKDGNSVKEQSIFKEQLKLIEEAEKFIIADMFLFNDDYNRKFKVEYPNISEQLTNALIKKKNSNPKIKIIFITDEINNFYGVYESHYIKRLKDNNIDVVITNLEKLRDSNPIYSGIWRSLIKWFGTSGKGWLPNSFRPDSSKVTLRGYLKLLNFKANHRKVIISEKDAIVSSMNPHDASGYHSNIGFKMNGDIILDLISSELEIAKLSGYKGEYEFKISPNLNVEEINSTTIALITESKIRDNLIKEIKNTKKGNKIMIGMFYLSHRDIINELIDADERGVDVKIILDPNKDAFGIEKNGIPNRQVAYEMKKKSNNSIDIKWYDTYGEQYHSKIVIIEKENQVVVIGGSANLTRRNLDDYNLETNVMVKTLKDTKLYEDIKGYFNRIWTNEDGNYTIEYENYREGSFMKTLIYRFQEWSGLSTF</sequence>
<dbReference type="PANTHER" id="PTHR43856:SF1">
    <property type="entry name" value="MITOCHONDRIAL CARDIOLIPIN HYDROLASE"/>
    <property type="match status" value="1"/>
</dbReference>
<evidence type="ECO:0000256" key="4">
    <source>
        <dbReference type="ARBA" id="ARBA00022801"/>
    </source>
</evidence>
<gene>
    <name evidence="8" type="ORF">SAMN02745784_00813</name>
</gene>
<evidence type="ECO:0000313" key="8">
    <source>
        <dbReference type="EMBL" id="SHE47019.1"/>
    </source>
</evidence>
<organism evidence="8 9">
    <name type="scientific">Tissierella praeacuta DSM 18095</name>
    <dbReference type="NCBI Taxonomy" id="1123404"/>
    <lineage>
        <taxon>Bacteria</taxon>
        <taxon>Bacillati</taxon>
        <taxon>Bacillota</taxon>
        <taxon>Tissierellia</taxon>
        <taxon>Tissierellales</taxon>
        <taxon>Tissierellaceae</taxon>
        <taxon>Tissierella</taxon>
    </lineage>
</organism>
<dbReference type="InterPro" id="IPR025202">
    <property type="entry name" value="PLD-like_dom"/>
</dbReference>
<protein>
    <recommendedName>
        <fullName evidence="3">phospholipase D</fullName>
        <ecNumber evidence="3">3.1.4.4</ecNumber>
    </recommendedName>
</protein>
<evidence type="ECO:0000256" key="6">
    <source>
        <dbReference type="ARBA" id="ARBA00023098"/>
    </source>
</evidence>
<evidence type="ECO:0000256" key="1">
    <source>
        <dbReference type="ARBA" id="ARBA00000798"/>
    </source>
</evidence>
<evidence type="ECO:0000256" key="5">
    <source>
        <dbReference type="ARBA" id="ARBA00022963"/>
    </source>
</evidence>
<dbReference type="GO" id="GO:0006793">
    <property type="term" value="P:phosphorus metabolic process"/>
    <property type="evidence" value="ECO:0007669"/>
    <property type="project" value="UniProtKB-ARBA"/>
</dbReference>
<dbReference type="Proteomes" id="UP000184114">
    <property type="component" value="Unassembled WGS sequence"/>
</dbReference>
<accession>A0A1M4TR79</accession>
<dbReference type="STRING" id="1123404.SAMN02745784_00813"/>
<dbReference type="PROSITE" id="PS50035">
    <property type="entry name" value="PLD"/>
    <property type="match status" value="1"/>
</dbReference>
<evidence type="ECO:0000256" key="3">
    <source>
        <dbReference type="ARBA" id="ARBA00012027"/>
    </source>
</evidence>
<reference evidence="9" key="1">
    <citation type="submission" date="2016-11" db="EMBL/GenBank/DDBJ databases">
        <authorList>
            <person name="Varghese N."/>
            <person name="Submissions S."/>
        </authorList>
    </citation>
    <scope>NUCLEOTIDE SEQUENCE [LARGE SCALE GENOMIC DNA]</scope>
    <source>
        <strain evidence="9">DSM 18095</strain>
    </source>
</reference>
<dbReference type="GO" id="GO:0004630">
    <property type="term" value="F:phospholipase D activity"/>
    <property type="evidence" value="ECO:0007669"/>
    <property type="project" value="UniProtKB-EC"/>
</dbReference>
<feature type="domain" description="PLD phosphodiesterase" evidence="7">
    <location>
        <begin position="377"/>
        <end position="407"/>
    </location>
</feature>
<dbReference type="RefSeq" id="WP_072973380.1">
    <property type="nucleotide sequence ID" value="NZ_FQTY01000002.1"/>
</dbReference>
<dbReference type="Pfam" id="PF13091">
    <property type="entry name" value="PLDc_2"/>
    <property type="match status" value="1"/>
</dbReference>
<dbReference type="GO" id="GO:0016042">
    <property type="term" value="P:lipid catabolic process"/>
    <property type="evidence" value="ECO:0007669"/>
    <property type="project" value="UniProtKB-KW"/>
</dbReference>
<evidence type="ECO:0000259" key="7">
    <source>
        <dbReference type="PROSITE" id="PS50035"/>
    </source>
</evidence>
<dbReference type="InterPro" id="IPR001736">
    <property type="entry name" value="PLipase_D/transphosphatidylase"/>
</dbReference>
<dbReference type="SMART" id="SM00155">
    <property type="entry name" value="PLDc"/>
    <property type="match status" value="2"/>
</dbReference>
<dbReference type="SUPFAM" id="SSF56024">
    <property type="entry name" value="Phospholipase D/nuclease"/>
    <property type="match status" value="2"/>
</dbReference>
<dbReference type="InterPro" id="IPR051406">
    <property type="entry name" value="PLD_domain"/>
</dbReference>
<dbReference type="EC" id="3.1.4.4" evidence="3"/>
<keyword evidence="6" id="KW-0443">Lipid metabolism</keyword>
<name>A0A1M4TR79_9FIRM</name>
<keyword evidence="4" id="KW-0378">Hydrolase</keyword>
<dbReference type="GO" id="GO:0016891">
    <property type="term" value="F:RNA endonuclease activity producing 5'-phosphomonoesters, hydrolytic mechanism"/>
    <property type="evidence" value="ECO:0007669"/>
    <property type="project" value="TreeGrafter"/>
</dbReference>
<evidence type="ECO:0000313" key="9">
    <source>
        <dbReference type="Proteomes" id="UP000184114"/>
    </source>
</evidence>
<comment type="similarity">
    <text evidence="2">Belongs to the phospholipase D family.</text>
</comment>
<comment type="catalytic activity">
    <reaction evidence="1">
        <text>a 1,2-diacyl-sn-glycero-3-phosphocholine + H2O = a 1,2-diacyl-sn-glycero-3-phosphate + choline + H(+)</text>
        <dbReference type="Rhea" id="RHEA:14445"/>
        <dbReference type="ChEBI" id="CHEBI:15354"/>
        <dbReference type="ChEBI" id="CHEBI:15377"/>
        <dbReference type="ChEBI" id="CHEBI:15378"/>
        <dbReference type="ChEBI" id="CHEBI:57643"/>
        <dbReference type="ChEBI" id="CHEBI:58608"/>
        <dbReference type="EC" id="3.1.4.4"/>
    </reaction>
</comment>
<evidence type="ECO:0000256" key="2">
    <source>
        <dbReference type="ARBA" id="ARBA00008664"/>
    </source>
</evidence>